<evidence type="ECO:0000313" key="2">
    <source>
        <dbReference type="Proteomes" id="UP000054223"/>
    </source>
</evidence>
<accession>A0A9X0L4A6</accession>
<reference evidence="1 2" key="1">
    <citation type="submission" date="2015-11" db="EMBL/GenBank/DDBJ databases">
        <title>Solirubrum puertoriconensis gen. nov. an environmental bacteria isolated in Puerto Rico.</title>
        <authorList>
            <person name="Cuebas-Irizarry M.F."/>
            <person name="Montalvo-Rodriguez R."/>
        </authorList>
    </citation>
    <scope>NUCLEOTIDE SEQUENCE [LARGE SCALE GENOMIC DNA]</scope>
    <source>
        <strain evidence="1 2">MC1A</strain>
    </source>
</reference>
<evidence type="ECO:0000313" key="1">
    <source>
        <dbReference type="EMBL" id="KUG07405.1"/>
    </source>
</evidence>
<dbReference type="AlphaFoldDB" id="A0A9X0L4A6"/>
<protein>
    <submittedName>
        <fullName evidence="1">Uncharacterized protein</fullName>
    </submittedName>
</protein>
<sequence>MFVKLSNGNLVHTSVIQRVERYTANVPDPSLPDTRTESEKHWGWDEDKRPKVNRPGIRVVMGENLVFSPYFNTEAEREAEMSRLESALLPATKAVFPNLAVRYESIQVVHFLWESKITDYVLKASIQTANAEPYVILVTEDLWPMAEALAQAFDLTIPQKPKTVSEMIRERYANKESDLPWDTNTEN</sequence>
<keyword evidence="2" id="KW-1185">Reference proteome</keyword>
<proteinExistence type="predicted"/>
<dbReference type="RefSeq" id="WP_059071030.1">
    <property type="nucleotide sequence ID" value="NZ_LNAL01000007.1"/>
</dbReference>
<dbReference type="Proteomes" id="UP000054223">
    <property type="component" value="Unassembled WGS sequence"/>
</dbReference>
<gene>
    <name evidence="1" type="ORF">ASU33_13715</name>
</gene>
<name>A0A9X0L4A6_SOLP1</name>
<comment type="caution">
    <text evidence="1">The sequence shown here is derived from an EMBL/GenBank/DDBJ whole genome shotgun (WGS) entry which is preliminary data.</text>
</comment>
<organism evidence="1 2">
    <name type="scientific">Solirubrum puertoriconensis</name>
    <dbReference type="NCBI Taxonomy" id="1751427"/>
    <lineage>
        <taxon>Bacteria</taxon>
        <taxon>Pseudomonadati</taxon>
        <taxon>Bacteroidota</taxon>
        <taxon>Cytophagia</taxon>
        <taxon>Cytophagales</taxon>
    </lineage>
</organism>
<dbReference type="EMBL" id="LNAL01000007">
    <property type="protein sequence ID" value="KUG07405.1"/>
    <property type="molecule type" value="Genomic_DNA"/>
</dbReference>